<feature type="region of interest" description="Disordered" evidence="1">
    <location>
        <begin position="528"/>
        <end position="583"/>
    </location>
</feature>
<feature type="compositionally biased region" description="Polar residues" evidence="1">
    <location>
        <begin position="1"/>
        <end position="13"/>
    </location>
</feature>
<dbReference type="OrthoDB" id="5419821at2759"/>
<dbReference type="AlphaFoldDB" id="A0A6A5KEZ4"/>
<evidence type="ECO:0000259" key="2">
    <source>
        <dbReference type="Pfam" id="PF03235"/>
    </source>
</evidence>
<feature type="domain" description="GmrSD restriction endonucleases N-terminal" evidence="2">
    <location>
        <begin position="62"/>
        <end position="201"/>
    </location>
</feature>
<name>A0A6A5KEZ4_9PLEO</name>
<evidence type="ECO:0000313" key="4">
    <source>
        <dbReference type="Proteomes" id="UP000800040"/>
    </source>
</evidence>
<evidence type="ECO:0000256" key="1">
    <source>
        <dbReference type="SAM" id="MobiDB-lite"/>
    </source>
</evidence>
<feature type="region of interest" description="Disordered" evidence="1">
    <location>
        <begin position="399"/>
        <end position="510"/>
    </location>
</feature>
<feature type="compositionally biased region" description="Pro residues" evidence="1">
    <location>
        <begin position="607"/>
        <end position="628"/>
    </location>
</feature>
<protein>
    <recommendedName>
        <fullName evidence="2">GmrSD restriction endonucleases N-terminal domain-containing protein</fullName>
    </recommendedName>
</protein>
<organism evidence="3 4">
    <name type="scientific">Decorospora gaudefroyi</name>
    <dbReference type="NCBI Taxonomy" id="184978"/>
    <lineage>
        <taxon>Eukaryota</taxon>
        <taxon>Fungi</taxon>
        <taxon>Dikarya</taxon>
        <taxon>Ascomycota</taxon>
        <taxon>Pezizomycotina</taxon>
        <taxon>Dothideomycetes</taxon>
        <taxon>Pleosporomycetidae</taxon>
        <taxon>Pleosporales</taxon>
        <taxon>Pleosporineae</taxon>
        <taxon>Pleosporaceae</taxon>
        <taxon>Decorospora</taxon>
    </lineage>
</organism>
<feature type="compositionally biased region" description="Polar residues" evidence="1">
    <location>
        <begin position="528"/>
        <end position="549"/>
    </location>
</feature>
<feature type="compositionally biased region" description="Gly residues" evidence="1">
    <location>
        <begin position="703"/>
        <end position="713"/>
    </location>
</feature>
<dbReference type="PANTHER" id="PTHR39639:SF1">
    <property type="entry name" value="DUF262 DOMAIN-CONTAINING PROTEIN"/>
    <property type="match status" value="1"/>
</dbReference>
<feature type="compositionally biased region" description="Polar residues" evidence="1">
    <location>
        <begin position="492"/>
        <end position="510"/>
    </location>
</feature>
<keyword evidence="4" id="KW-1185">Reference proteome</keyword>
<dbReference type="Pfam" id="PF03235">
    <property type="entry name" value="GmrSD_N"/>
    <property type="match status" value="1"/>
</dbReference>
<dbReference type="Proteomes" id="UP000800040">
    <property type="component" value="Unassembled WGS sequence"/>
</dbReference>
<dbReference type="PANTHER" id="PTHR39639">
    <property type="entry name" value="CHROMOSOME 16, WHOLE GENOME SHOTGUN SEQUENCE"/>
    <property type="match status" value="1"/>
</dbReference>
<sequence length="713" mass="78173">METDGPTNNQTHNDVAHQPFVKEEIENSGSFFGDSDSDSDDEEIYKPRPQLPQPNVHMRSLADLIKDLENGAIDVNPEYQREVVWTTERMTGLVNSLMENYYIPPIILNQKKNIGLHGGQARDTLVCVDGKQRLSSVLAFVKGMIPCHDCRGEKWWFFAEPKAKRKKILPDATQKLFLNKDFVAFQFTELTQEQEEDLFARVQMGVTLTAAEKMRAQSGPWQELAKLFVEDFANIYSLMKDRARAKDFQLTLACFSQVVEVMHPTAANGIPQLKTSHSALPKFLSNKGAVDDTIKSHLASIWNTFKELIEQDSNTFINADKHLRGVQTFAPVEMVAVTVMISMYSETRNNQLLLGDIRALRESLRDHFADLRLNPHVWKFIWEFLEDLEAIRGAVDGSTVNRKQPEQRGPYPSSATATRPSASSTSTQPRGGRTSAIKSLPSLPLHTKTVVKREEVSGPSSVLPAPKRQRIEPIPGPQDMASAAFPMFINPGPQSASQQRSPSTAQQNSVSVGWRGYRAPTAPMQPSKQLFSASSPTHKPAICSSNAANAPNCPSTTNPPRPSSTGTGVLRQSAGAFTPPHTDEEWQGILKSISPVTAPRAIPPNPLVPAAAVPPPPASTTHPVPPPSNNKKRKSVTPLTAAQYNGIIDLTGDTDVEEERQSLLSSFKGRSVAGKQRQVSTTPATIAPVAKMESHPVTVQDLGRGGGKSNGPE</sequence>
<feature type="region of interest" description="Disordered" evidence="1">
    <location>
        <begin position="607"/>
        <end position="636"/>
    </location>
</feature>
<accession>A0A6A5KEZ4</accession>
<feature type="region of interest" description="Disordered" evidence="1">
    <location>
        <begin position="1"/>
        <end position="53"/>
    </location>
</feature>
<dbReference type="EMBL" id="ML975300">
    <property type="protein sequence ID" value="KAF1834561.1"/>
    <property type="molecule type" value="Genomic_DNA"/>
</dbReference>
<proteinExistence type="predicted"/>
<dbReference type="InterPro" id="IPR004919">
    <property type="entry name" value="GmrSD_N"/>
</dbReference>
<gene>
    <name evidence="3" type="ORF">BDW02DRAFT_568946</name>
</gene>
<feature type="compositionally biased region" description="Low complexity" evidence="1">
    <location>
        <begin position="412"/>
        <end position="430"/>
    </location>
</feature>
<feature type="region of interest" description="Disordered" evidence="1">
    <location>
        <begin position="692"/>
        <end position="713"/>
    </location>
</feature>
<evidence type="ECO:0000313" key="3">
    <source>
        <dbReference type="EMBL" id="KAF1834561.1"/>
    </source>
</evidence>
<reference evidence="3" key="1">
    <citation type="submission" date="2020-01" db="EMBL/GenBank/DDBJ databases">
        <authorList>
            <consortium name="DOE Joint Genome Institute"/>
            <person name="Haridas S."/>
            <person name="Albert R."/>
            <person name="Binder M."/>
            <person name="Bloem J."/>
            <person name="Labutti K."/>
            <person name="Salamov A."/>
            <person name="Andreopoulos B."/>
            <person name="Baker S.E."/>
            <person name="Barry K."/>
            <person name="Bills G."/>
            <person name="Bluhm B.H."/>
            <person name="Cannon C."/>
            <person name="Castanera R."/>
            <person name="Culley D.E."/>
            <person name="Daum C."/>
            <person name="Ezra D."/>
            <person name="Gonzalez J.B."/>
            <person name="Henrissat B."/>
            <person name="Kuo A."/>
            <person name="Liang C."/>
            <person name="Lipzen A."/>
            <person name="Lutzoni F."/>
            <person name="Magnuson J."/>
            <person name="Mondo S."/>
            <person name="Nolan M."/>
            <person name="Ohm R."/>
            <person name="Pangilinan J."/>
            <person name="Park H.-J."/>
            <person name="Ramirez L."/>
            <person name="Alfaro M."/>
            <person name="Sun H."/>
            <person name="Tritt A."/>
            <person name="Yoshinaga Y."/>
            <person name="Zwiers L.-H."/>
            <person name="Turgeon B.G."/>
            <person name="Goodwin S.B."/>
            <person name="Spatafora J.W."/>
            <person name="Crous P.W."/>
            <person name="Grigoriev I.V."/>
        </authorList>
    </citation>
    <scope>NUCLEOTIDE SEQUENCE</scope>
    <source>
        <strain evidence="3">P77</strain>
    </source>
</reference>